<accession>V5YTN0</accession>
<proteinExistence type="predicted"/>
<protein>
    <submittedName>
        <fullName evidence="1">Putative tail protein I</fullName>
    </submittedName>
</protein>
<dbReference type="NCBIfam" id="TIGR01634">
    <property type="entry name" value="tail_P2_I"/>
    <property type="match status" value="1"/>
</dbReference>
<evidence type="ECO:0000313" key="2">
    <source>
        <dbReference type="Proteomes" id="UP000201835"/>
    </source>
</evidence>
<dbReference type="Proteomes" id="UP000201835">
    <property type="component" value="Segment"/>
</dbReference>
<name>V5YTN0_9CAUD</name>
<keyword evidence="2" id="KW-1185">Reference proteome</keyword>
<dbReference type="OrthoDB" id="9385at10239"/>
<dbReference type="RefSeq" id="YP_008873190.1">
    <property type="nucleotide sequence ID" value="NC_023006.1"/>
</dbReference>
<evidence type="ECO:0000313" key="1">
    <source>
        <dbReference type="EMBL" id="BAO20614.1"/>
    </source>
</evidence>
<organism evidence="1 2">
    <name type="scientific">Pseudomonas phage PPpW-3</name>
    <dbReference type="NCBI Taxonomy" id="1279082"/>
    <lineage>
        <taxon>Viruses</taxon>
        <taxon>Duplodnaviria</taxon>
        <taxon>Heunggongvirae</taxon>
        <taxon>Uroviricota</taxon>
        <taxon>Caudoviricetes</taxon>
        <taxon>Hiroshimavirus</taxon>
        <taxon>Hiroshimavirus PPpW3</taxon>
    </lineage>
</organism>
<sequence length="206" mass="23008">MSDHLLPPSATAQERALSETIARISDVPVLVRESWNPETCPVELLPWLAWAFSVDEWDAAWSEAEKRDVVAQSYNVHRHKGTIDAMERALRPLGYLIDVKEWWEEETPTTPFTFKVVIGTTTKPVEESLYPKLERMIMASKNLRSQLTGITVKSDVSGQVYCGSTAQFGSTISVYPYQGEDLEIAGPLYYGAGMQIIGTISVRPQA</sequence>
<dbReference type="EMBL" id="AB775548">
    <property type="protein sequence ID" value="BAO20614.1"/>
    <property type="molecule type" value="Genomic_DNA"/>
</dbReference>
<dbReference type="GeneID" id="17825057"/>
<dbReference type="KEGG" id="vg:17825057"/>
<dbReference type="Pfam" id="PF09684">
    <property type="entry name" value="Tail_P2_I"/>
    <property type="match status" value="1"/>
</dbReference>
<reference evidence="1 2" key="1">
    <citation type="journal article" date="2015" name="J Appl Environ Microbiol">
        <title>Complete Genome Sequence Analysis of Two Pseudomonas plecoglossicida Phages, Potential Therapeutic Agents.</title>
        <authorList>
            <person name="Kawato Y."/>
            <person name="Yasuike M."/>
            <person name="Nakamura Y."/>
            <person name="Shigenobu Y."/>
            <person name="Fujiwara A."/>
            <person name="Sano M."/>
            <person name="Nakai T."/>
        </authorList>
    </citation>
    <scope>NUCLEOTIDE SEQUENCE [LARGE SCALE GENOMIC DNA]</scope>
</reference>
<dbReference type="InterPro" id="IPR006521">
    <property type="entry name" value="Tail_protein_I"/>
</dbReference>